<dbReference type="Proteomes" id="UP000029121">
    <property type="component" value="Unassembled WGS sequence"/>
</dbReference>
<dbReference type="EMBL" id="KB870812">
    <property type="protein sequence ID" value="EOA14539.1"/>
    <property type="molecule type" value="Genomic_DNA"/>
</dbReference>
<comment type="similarity">
    <text evidence="1">Belongs to the peptidase C48 family.</text>
</comment>
<keyword evidence="3" id="KW-0378">Hydrolase</keyword>
<evidence type="ECO:0000313" key="7">
    <source>
        <dbReference type="EMBL" id="EOA14539.1"/>
    </source>
</evidence>
<dbReference type="Pfam" id="PF09331">
    <property type="entry name" value="DUF1985"/>
    <property type="match status" value="1"/>
</dbReference>
<evidence type="ECO:0000313" key="8">
    <source>
        <dbReference type="Proteomes" id="UP000029121"/>
    </source>
</evidence>
<evidence type="ECO:0000256" key="4">
    <source>
        <dbReference type="SAM" id="Coils"/>
    </source>
</evidence>
<sequence length="746" mass="85375">MTLTIVDKNRRYPPRQYPEGKAPFQKKSMHHNCTLSSFGFRIECIGEEVYIDIQKNSQLAIERRYEIWALIEGSPIRFSLNEYEDITCLNCGLIVEEDAVEVDYREFWDEINVDGKVGLNWTWSAEKRKKIGLLFVVHVGIFGISRSSRNSLGYAKIVMDTGAFERFPWGRVGFKELIQSIKVVSCENNSYAIHGCVHVEVRHVTWRAEDDIYPFWPDELLDNLLHDIFLGRVDAKEWEVGNQNITRSRGPVKLKEVSDESGEETEAPAKVGEEGSLGGVMKLLQSLSGKMDSMNSNFDVQLDNLGNQVKEIEKKVTVLESDVAELKKGKESNSKKKGKEVKNGSCVKIGLHANDKESKTDEGDGSGPNEELWIIEQKQTFEDDFPISCVVRNPSRKSRVSLKEVTSPSTKTKRHPSTAPEKKRSERVIPLKNILISKKFQRGHHSPPLERRIEVKRVRVHDLSNELEDSSFGSELSVTSEVEARKNLGLSLEKLYMFCKTEGDVVPKGRARNLASIQVDPYIDNLVVKRILKGKTLSPAHYDLFEKVSTGMLDKLMQFVDKDLIMTHKALWPKKENKFGWLKDANMCVIVHMFRKRSMQGVSPYRSDQIDFLDPCDLLTNGVYDVLQPTYGHNLKKWVEEVDILYLAHNIKNDHWIALEVNVSKRRVKVYDGICRLSTNEVVFELCKPYTHMIPALIKIIAPTFDHKKKTTTKTFTIYRLRHIPQNYQQGDCGVYAVKYIECLAI</sequence>
<evidence type="ECO:0000256" key="3">
    <source>
        <dbReference type="ARBA" id="ARBA00022801"/>
    </source>
</evidence>
<gene>
    <name evidence="7" type="ORF">CARUB_v10027771mg</name>
</gene>
<protein>
    <recommendedName>
        <fullName evidence="6">Ubiquitin-like protease family profile domain-containing protein</fullName>
    </recommendedName>
</protein>
<dbReference type="PROSITE" id="PS50600">
    <property type="entry name" value="ULP_PROTEASE"/>
    <property type="match status" value="1"/>
</dbReference>
<keyword evidence="4" id="KW-0175">Coiled coil</keyword>
<dbReference type="GO" id="GO:0008234">
    <property type="term" value="F:cysteine-type peptidase activity"/>
    <property type="evidence" value="ECO:0007669"/>
    <property type="project" value="InterPro"/>
</dbReference>
<feature type="region of interest" description="Disordered" evidence="5">
    <location>
        <begin position="398"/>
        <end position="424"/>
    </location>
</feature>
<dbReference type="InterPro" id="IPR003653">
    <property type="entry name" value="Peptidase_C48_C"/>
</dbReference>
<dbReference type="SUPFAM" id="SSF54001">
    <property type="entry name" value="Cysteine proteinases"/>
    <property type="match status" value="1"/>
</dbReference>
<reference evidence="8" key="1">
    <citation type="journal article" date="2013" name="Nat. Genet.">
        <title>The Capsella rubella genome and the genomic consequences of rapid mating system evolution.</title>
        <authorList>
            <person name="Slotte T."/>
            <person name="Hazzouri K.M."/>
            <person name="Agren J.A."/>
            <person name="Koenig D."/>
            <person name="Maumus F."/>
            <person name="Guo Y.L."/>
            <person name="Steige K."/>
            <person name="Platts A.E."/>
            <person name="Escobar J.S."/>
            <person name="Newman L.K."/>
            <person name="Wang W."/>
            <person name="Mandakova T."/>
            <person name="Vello E."/>
            <person name="Smith L.M."/>
            <person name="Henz S.R."/>
            <person name="Steffen J."/>
            <person name="Takuno S."/>
            <person name="Brandvain Y."/>
            <person name="Coop G."/>
            <person name="Andolfatto P."/>
            <person name="Hu T.T."/>
            <person name="Blanchette M."/>
            <person name="Clark R.M."/>
            <person name="Quesneville H."/>
            <person name="Nordborg M."/>
            <person name="Gaut B.S."/>
            <person name="Lysak M.A."/>
            <person name="Jenkins J."/>
            <person name="Grimwood J."/>
            <person name="Chapman J."/>
            <person name="Prochnik S."/>
            <person name="Shu S."/>
            <person name="Rokhsar D."/>
            <person name="Schmutz J."/>
            <person name="Weigel D."/>
            <person name="Wright S.I."/>
        </authorList>
    </citation>
    <scope>NUCLEOTIDE SEQUENCE [LARGE SCALE GENOMIC DNA]</scope>
    <source>
        <strain evidence="8">cv. Monte Gargano</strain>
    </source>
</reference>
<feature type="coiled-coil region" evidence="4">
    <location>
        <begin position="295"/>
        <end position="329"/>
    </location>
</feature>
<dbReference type="InterPro" id="IPR015410">
    <property type="entry name" value="DUF1985"/>
</dbReference>
<proteinExistence type="inferred from homology"/>
<evidence type="ECO:0000256" key="5">
    <source>
        <dbReference type="SAM" id="MobiDB-lite"/>
    </source>
</evidence>
<evidence type="ECO:0000259" key="6">
    <source>
        <dbReference type="PROSITE" id="PS50600"/>
    </source>
</evidence>
<evidence type="ECO:0000256" key="2">
    <source>
        <dbReference type="ARBA" id="ARBA00022670"/>
    </source>
</evidence>
<name>R0GCZ8_9BRAS</name>
<dbReference type="Gene3D" id="3.40.395.10">
    <property type="entry name" value="Adenoviral Proteinase, Chain A"/>
    <property type="match status" value="1"/>
</dbReference>
<dbReference type="GO" id="GO:0006508">
    <property type="term" value="P:proteolysis"/>
    <property type="evidence" value="ECO:0007669"/>
    <property type="project" value="UniProtKB-KW"/>
</dbReference>
<dbReference type="InterPro" id="IPR038765">
    <property type="entry name" value="Papain-like_cys_pep_sf"/>
</dbReference>
<keyword evidence="2" id="KW-0645">Protease</keyword>
<keyword evidence="8" id="KW-1185">Reference proteome</keyword>
<accession>R0GCZ8</accession>
<evidence type="ECO:0000256" key="1">
    <source>
        <dbReference type="ARBA" id="ARBA00005234"/>
    </source>
</evidence>
<dbReference type="Pfam" id="PF02902">
    <property type="entry name" value="Peptidase_C48"/>
    <property type="match status" value="1"/>
</dbReference>
<dbReference type="PANTHER" id="PTHR48449">
    <property type="entry name" value="DUF1985 DOMAIN-CONTAINING PROTEIN"/>
    <property type="match status" value="1"/>
</dbReference>
<organism evidence="7 8">
    <name type="scientific">Capsella rubella</name>
    <dbReference type="NCBI Taxonomy" id="81985"/>
    <lineage>
        <taxon>Eukaryota</taxon>
        <taxon>Viridiplantae</taxon>
        <taxon>Streptophyta</taxon>
        <taxon>Embryophyta</taxon>
        <taxon>Tracheophyta</taxon>
        <taxon>Spermatophyta</taxon>
        <taxon>Magnoliopsida</taxon>
        <taxon>eudicotyledons</taxon>
        <taxon>Gunneridae</taxon>
        <taxon>Pentapetalae</taxon>
        <taxon>rosids</taxon>
        <taxon>malvids</taxon>
        <taxon>Brassicales</taxon>
        <taxon>Brassicaceae</taxon>
        <taxon>Camelineae</taxon>
        <taxon>Capsella</taxon>
    </lineage>
</organism>
<dbReference type="AlphaFoldDB" id="R0GCZ8"/>
<dbReference type="PANTHER" id="PTHR48449:SF1">
    <property type="entry name" value="DUF1985 DOMAIN-CONTAINING PROTEIN"/>
    <property type="match status" value="1"/>
</dbReference>
<feature type="domain" description="Ubiquitin-like protease family profile" evidence="6">
    <location>
        <begin position="564"/>
        <end position="744"/>
    </location>
</feature>